<dbReference type="Gene3D" id="2.60.40.640">
    <property type="match status" value="1"/>
</dbReference>
<gene>
    <name evidence="2" type="ORF">AOQ84DRAFT_437869</name>
</gene>
<organism evidence="2 3">
    <name type="scientific">Glonium stellatum</name>
    <dbReference type="NCBI Taxonomy" id="574774"/>
    <lineage>
        <taxon>Eukaryota</taxon>
        <taxon>Fungi</taxon>
        <taxon>Dikarya</taxon>
        <taxon>Ascomycota</taxon>
        <taxon>Pezizomycotina</taxon>
        <taxon>Dothideomycetes</taxon>
        <taxon>Pleosporomycetidae</taxon>
        <taxon>Gloniales</taxon>
        <taxon>Gloniaceae</taxon>
        <taxon>Glonium</taxon>
    </lineage>
</organism>
<dbReference type="Pfam" id="PF00339">
    <property type="entry name" value="Arrestin_N"/>
    <property type="match status" value="1"/>
</dbReference>
<accession>A0A8E2JVZ1</accession>
<keyword evidence="3" id="KW-1185">Reference proteome</keyword>
<evidence type="ECO:0000313" key="3">
    <source>
        <dbReference type="Proteomes" id="UP000250140"/>
    </source>
</evidence>
<feature type="domain" description="Arrestin-like N-terminal" evidence="1">
    <location>
        <begin position="10"/>
        <end position="160"/>
    </location>
</feature>
<sequence>MSPLLSVLVDGDPQHVYAPGDKVTGRVVFMAEKQEQVKSLKLKFTGACITRTTRPFYVSGNDADTDISTRKVYKATVPLFNFERVLMAGCTAAANKCSWTFEFEFPEQTQTRCSKWGHGSHFNRDIHPLPPSFHTYTNEPGGEATIRYCVQAKLTRSGLKASKTACHTLRFSNPARRNLHLQSPRT</sequence>
<feature type="non-terminal residue" evidence="2">
    <location>
        <position position="186"/>
    </location>
</feature>
<dbReference type="Proteomes" id="UP000250140">
    <property type="component" value="Unassembled WGS sequence"/>
</dbReference>
<proteinExistence type="predicted"/>
<dbReference type="EMBL" id="KV749100">
    <property type="protein sequence ID" value="OCL11177.1"/>
    <property type="molecule type" value="Genomic_DNA"/>
</dbReference>
<dbReference type="InterPro" id="IPR014756">
    <property type="entry name" value="Ig_E-set"/>
</dbReference>
<evidence type="ECO:0000259" key="1">
    <source>
        <dbReference type="Pfam" id="PF00339"/>
    </source>
</evidence>
<dbReference type="InterPro" id="IPR014752">
    <property type="entry name" value="Arrestin-like_C"/>
</dbReference>
<dbReference type="AlphaFoldDB" id="A0A8E2JVZ1"/>
<dbReference type="SUPFAM" id="SSF81296">
    <property type="entry name" value="E set domains"/>
    <property type="match status" value="1"/>
</dbReference>
<name>A0A8E2JVZ1_9PEZI</name>
<dbReference type="InterPro" id="IPR011021">
    <property type="entry name" value="Arrestin-like_N"/>
</dbReference>
<protein>
    <recommendedName>
        <fullName evidence="1">Arrestin-like N-terminal domain-containing protein</fullName>
    </recommendedName>
</protein>
<reference evidence="2 3" key="1">
    <citation type="journal article" date="2016" name="Nat. Commun.">
        <title>Ectomycorrhizal ecology is imprinted in the genome of the dominant symbiotic fungus Cenococcum geophilum.</title>
        <authorList>
            <consortium name="DOE Joint Genome Institute"/>
            <person name="Peter M."/>
            <person name="Kohler A."/>
            <person name="Ohm R.A."/>
            <person name="Kuo A."/>
            <person name="Krutzmann J."/>
            <person name="Morin E."/>
            <person name="Arend M."/>
            <person name="Barry K.W."/>
            <person name="Binder M."/>
            <person name="Choi C."/>
            <person name="Clum A."/>
            <person name="Copeland A."/>
            <person name="Grisel N."/>
            <person name="Haridas S."/>
            <person name="Kipfer T."/>
            <person name="LaButti K."/>
            <person name="Lindquist E."/>
            <person name="Lipzen A."/>
            <person name="Maire R."/>
            <person name="Meier B."/>
            <person name="Mihaltcheva S."/>
            <person name="Molinier V."/>
            <person name="Murat C."/>
            <person name="Poggeler S."/>
            <person name="Quandt C.A."/>
            <person name="Sperisen C."/>
            <person name="Tritt A."/>
            <person name="Tisserant E."/>
            <person name="Crous P.W."/>
            <person name="Henrissat B."/>
            <person name="Nehls U."/>
            <person name="Egli S."/>
            <person name="Spatafora J.W."/>
            <person name="Grigoriev I.V."/>
            <person name="Martin F.M."/>
        </authorList>
    </citation>
    <scope>NUCLEOTIDE SEQUENCE [LARGE SCALE GENOMIC DNA]</scope>
    <source>
        <strain evidence="2 3">CBS 207.34</strain>
    </source>
</reference>
<evidence type="ECO:0000313" key="2">
    <source>
        <dbReference type="EMBL" id="OCL11177.1"/>
    </source>
</evidence>
<dbReference type="OrthoDB" id="2333384at2759"/>